<gene>
    <name evidence="2" type="ORF">DFR61_13038</name>
    <name evidence="1" type="ORF">NCTC10597_00865</name>
</gene>
<dbReference type="AlphaFoldDB" id="A0A8B4Q911"/>
<evidence type="ECO:0000313" key="2">
    <source>
        <dbReference type="EMBL" id="TDR35543.1"/>
    </source>
</evidence>
<name>A0A8B4Q911_9BACL</name>
<proteinExistence type="predicted"/>
<accession>A0A8B4Q911</accession>
<evidence type="ECO:0000313" key="1">
    <source>
        <dbReference type="EMBL" id="STX09195.1"/>
    </source>
</evidence>
<reference evidence="2 4" key="2">
    <citation type="submission" date="2019-03" db="EMBL/GenBank/DDBJ databases">
        <title>Genomic Encyclopedia of Type Strains, Phase IV (KMG-IV): sequencing the most valuable type-strain genomes for metagenomic binning, comparative biology and taxonomic classification.</title>
        <authorList>
            <person name="Goeker M."/>
        </authorList>
    </citation>
    <scope>NUCLEOTIDE SEQUENCE [LARGE SCALE GENOMIC DNA]</scope>
    <source>
        <strain evidence="2 4">DSM 20580</strain>
    </source>
</reference>
<keyword evidence="4" id="KW-1185">Reference proteome</keyword>
<organism evidence="1 3">
    <name type="scientific">Kurthia zopfii</name>
    <dbReference type="NCBI Taxonomy" id="1650"/>
    <lineage>
        <taxon>Bacteria</taxon>
        <taxon>Bacillati</taxon>
        <taxon>Bacillota</taxon>
        <taxon>Bacilli</taxon>
        <taxon>Bacillales</taxon>
        <taxon>Caryophanaceae</taxon>
        <taxon>Kurthia</taxon>
    </lineage>
</organism>
<sequence length="80" mass="9712">MNLKYQGVNSRGRRLWLETDLNQKIEEWQKEHYEKCVTELEVMLNRQLSKNELQHILWLSGWDKSTIDTFRGLFMDLKKA</sequence>
<dbReference type="Proteomes" id="UP000254330">
    <property type="component" value="Unassembled WGS sequence"/>
</dbReference>
<dbReference type="EMBL" id="UGNP01000001">
    <property type="protein sequence ID" value="STX09195.1"/>
    <property type="molecule type" value="Genomic_DNA"/>
</dbReference>
<evidence type="ECO:0000313" key="3">
    <source>
        <dbReference type="Proteomes" id="UP000254330"/>
    </source>
</evidence>
<dbReference type="RefSeq" id="WP_109348751.1">
    <property type="nucleotide sequence ID" value="NZ_BJUE01000007.1"/>
</dbReference>
<dbReference type="EMBL" id="SNZG01000030">
    <property type="protein sequence ID" value="TDR35543.1"/>
    <property type="molecule type" value="Genomic_DNA"/>
</dbReference>
<reference evidence="1 3" key="1">
    <citation type="submission" date="2018-06" db="EMBL/GenBank/DDBJ databases">
        <authorList>
            <consortium name="Pathogen Informatics"/>
            <person name="Doyle S."/>
        </authorList>
    </citation>
    <scope>NUCLEOTIDE SEQUENCE [LARGE SCALE GENOMIC DNA]</scope>
    <source>
        <strain evidence="1 3">NCTC10597</strain>
    </source>
</reference>
<evidence type="ECO:0000313" key="4">
    <source>
        <dbReference type="Proteomes" id="UP000294641"/>
    </source>
</evidence>
<comment type="caution">
    <text evidence="1">The sequence shown here is derived from an EMBL/GenBank/DDBJ whole genome shotgun (WGS) entry which is preliminary data.</text>
</comment>
<dbReference type="Proteomes" id="UP000294641">
    <property type="component" value="Unassembled WGS sequence"/>
</dbReference>
<protein>
    <submittedName>
        <fullName evidence="1">Uncharacterized protein</fullName>
    </submittedName>
</protein>
<dbReference type="OrthoDB" id="2665148at2"/>